<feature type="compositionally biased region" description="Low complexity" evidence="1">
    <location>
        <begin position="80"/>
        <end position="100"/>
    </location>
</feature>
<accession>A0A498N8B7</accession>
<evidence type="ECO:0000313" key="2">
    <source>
        <dbReference type="EMBL" id="RXN29190.1"/>
    </source>
</evidence>
<keyword evidence="3" id="KW-1185">Reference proteome</keyword>
<dbReference type="AlphaFoldDB" id="A0A498N8B7"/>
<comment type="caution">
    <text evidence="2">The sequence shown here is derived from an EMBL/GenBank/DDBJ whole genome shotgun (WGS) entry which is preliminary data.</text>
</comment>
<evidence type="ECO:0000256" key="1">
    <source>
        <dbReference type="SAM" id="MobiDB-lite"/>
    </source>
</evidence>
<organism evidence="2 3">
    <name type="scientific">Labeo rohita</name>
    <name type="common">Indian major carp</name>
    <name type="synonym">Cyprinus rohita</name>
    <dbReference type="NCBI Taxonomy" id="84645"/>
    <lineage>
        <taxon>Eukaryota</taxon>
        <taxon>Metazoa</taxon>
        <taxon>Chordata</taxon>
        <taxon>Craniata</taxon>
        <taxon>Vertebrata</taxon>
        <taxon>Euteleostomi</taxon>
        <taxon>Actinopterygii</taxon>
        <taxon>Neopterygii</taxon>
        <taxon>Teleostei</taxon>
        <taxon>Ostariophysi</taxon>
        <taxon>Cypriniformes</taxon>
        <taxon>Cyprinidae</taxon>
        <taxon>Labeoninae</taxon>
        <taxon>Labeonini</taxon>
        <taxon>Labeo</taxon>
    </lineage>
</organism>
<evidence type="ECO:0000313" key="3">
    <source>
        <dbReference type="Proteomes" id="UP000290572"/>
    </source>
</evidence>
<dbReference type="STRING" id="84645.A0A498N8B7"/>
<feature type="region of interest" description="Disordered" evidence="1">
    <location>
        <begin position="125"/>
        <end position="147"/>
    </location>
</feature>
<feature type="region of interest" description="Disordered" evidence="1">
    <location>
        <begin position="47"/>
        <end position="111"/>
    </location>
</feature>
<proteinExistence type="predicted"/>
<gene>
    <name evidence="2" type="ORF">ROHU_018919</name>
</gene>
<feature type="compositionally biased region" description="Basic and acidic residues" evidence="1">
    <location>
        <begin position="62"/>
        <end position="78"/>
    </location>
</feature>
<name>A0A498N8B7_LABRO</name>
<dbReference type="EMBL" id="QBIY01011822">
    <property type="protein sequence ID" value="RXN29190.1"/>
    <property type="molecule type" value="Genomic_DNA"/>
</dbReference>
<sequence>MKEMEKESALTKEQMIRNALCISMIYQHCVQLVCFFPSSSLSLSNNPFSPGKGPACKSASPKLEREEPKSEKLLDKASESGASLNELSTSSSETHSEATTPQDGGPILVSRGEVVGGSLAPCGALHSVSRPPSTLTLGRPPKKGSSVQWMELPDKRRNSELFQSLTSGVGPREGGGSGLTRRKTLERPSAEEEMKQCIRDFRKIKIPPAFPERKRQWQSELLQKYGL</sequence>
<feature type="region of interest" description="Disordered" evidence="1">
    <location>
        <begin position="162"/>
        <end position="194"/>
    </location>
</feature>
<dbReference type="Proteomes" id="UP000290572">
    <property type="component" value="Unassembled WGS sequence"/>
</dbReference>
<protein>
    <submittedName>
        <fullName evidence="2">BTB POZ domain-containing KCTD8-like protein</fullName>
    </submittedName>
</protein>
<feature type="compositionally biased region" description="Basic and acidic residues" evidence="1">
    <location>
        <begin position="183"/>
        <end position="194"/>
    </location>
</feature>
<reference evidence="2 3" key="1">
    <citation type="submission" date="2018-03" db="EMBL/GenBank/DDBJ databases">
        <title>Draft genome sequence of Rohu Carp (Labeo rohita).</title>
        <authorList>
            <person name="Das P."/>
            <person name="Kushwaha B."/>
            <person name="Joshi C.G."/>
            <person name="Kumar D."/>
            <person name="Nagpure N.S."/>
            <person name="Sahoo L."/>
            <person name="Das S.P."/>
            <person name="Bit A."/>
            <person name="Patnaik S."/>
            <person name="Meher P.K."/>
            <person name="Jayasankar P."/>
            <person name="Koringa P.G."/>
            <person name="Patel N.V."/>
            <person name="Hinsu A.T."/>
            <person name="Kumar R."/>
            <person name="Pandey M."/>
            <person name="Agarwal S."/>
            <person name="Srivastava S."/>
            <person name="Singh M."/>
            <person name="Iquebal M.A."/>
            <person name="Jaiswal S."/>
            <person name="Angadi U.B."/>
            <person name="Kumar N."/>
            <person name="Raza M."/>
            <person name="Shah T.M."/>
            <person name="Rai A."/>
            <person name="Jena J.K."/>
        </authorList>
    </citation>
    <scope>NUCLEOTIDE SEQUENCE [LARGE SCALE GENOMIC DNA]</scope>
    <source>
        <strain evidence="2">DASCIFA01</strain>
        <tissue evidence="2">Testis</tissue>
    </source>
</reference>